<sequence>MKNVIWICLSVCLLLSITSAGIVEDLVGKATGINVTQKIEEQNKLSEYAHNINDSQWKLLVENSNQDNVWLILITSGKQDEFERLLKESFNNLAEETRDDDNIKLGRADCKRRPHYETLLMEHSDGNDIRSLSTRWLLFQVPIYVFTDDNGRTLRFMSPYHYTPSSTNLRKLLLEKGYKALPIWDSEFSYEGKYARYMDVYTNLSVYLHSKLDVIPSIVWYIGIASASSSLLKWMHKDDKKNLARQKGSAEKDNASAHTRSKTAVK</sequence>
<feature type="signal peptide" evidence="2">
    <location>
        <begin position="1"/>
        <end position="20"/>
    </location>
</feature>
<keyword evidence="2" id="KW-0732">Signal</keyword>
<proteinExistence type="predicted"/>
<evidence type="ECO:0000256" key="2">
    <source>
        <dbReference type="SAM" id="SignalP"/>
    </source>
</evidence>
<dbReference type="Proteomes" id="UP000307169">
    <property type="component" value="Unassembled WGS sequence"/>
</dbReference>
<evidence type="ECO:0000313" key="3">
    <source>
        <dbReference type="EMBL" id="TIB98439.1"/>
    </source>
</evidence>
<gene>
    <name evidence="3" type="ORF">E3Q17_03014</name>
</gene>
<name>A0A4T0NML0_9BASI</name>
<reference evidence="3 4" key="1">
    <citation type="submission" date="2019-03" db="EMBL/GenBank/DDBJ databases">
        <title>Sequencing 25 genomes of Wallemia mellicola.</title>
        <authorList>
            <person name="Gostincar C."/>
        </authorList>
    </citation>
    <scope>NUCLEOTIDE SEQUENCE [LARGE SCALE GENOMIC DNA]</scope>
    <source>
        <strain evidence="3 4">EXF-1262</strain>
    </source>
</reference>
<accession>A0A4T0NML0</accession>
<evidence type="ECO:0008006" key="5">
    <source>
        <dbReference type="Google" id="ProtNLM"/>
    </source>
</evidence>
<dbReference type="EMBL" id="SPRH01000038">
    <property type="protein sequence ID" value="TIB98439.1"/>
    <property type="molecule type" value="Genomic_DNA"/>
</dbReference>
<organism evidence="3 4">
    <name type="scientific">Wallemia mellicola</name>
    <dbReference type="NCBI Taxonomy" id="1708541"/>
    <lineage>
        <taxon>Eukaryota</taxon>
        <taxon>Fungi</taxon>
        <taxon>Dikarya</taxon>
        <taxon>Basidiomycota</taxon>
        <taxon>Wallemiomycotina</taxon>
        <taxon>Wallemiomycetes</taxon>
        <taxon>Wallemiales</taxon>
        <taxon>Wallemiaceae</taxon>
        <taxon>Wallemia</taxon>
    </lineage>
</organism>
<feature type="compositionally biased region" description="Basic and acidic residues" evidence="1">
    <location>
        <begin position="243"/>
        <end position="255"/>
    </location>
</feature>
<feature type="chain" id="PRO_5030101639" description="Thioredoxin-like fold domain-containing protein" evidence="2">
    <location>
        <begin position="21"/>
        <end position="266"/>
    </location>
</feature>
<dbReference type="AlphaFoldDB" id="A0A4T0NML0"/>
<comment type="caution">
    <text evidence="3">The sequence shown here is derived from an EMBL/GenBank/DDBJ whole genome shotgun (WGS) entry which is preliminary data.</text>
</comment>
<evidence type="ECO:0000256" key="1">
    <source>
        <dbReference type="SAM" id="MobiDB-lite"/>
    </source>
</evidence>
<protein>
    <recommendedName>
        <fullName evidence="5">Thioredoxin-like fold domain-containing protein</fullName>
    </recommendedName>
</protein>
<feature type="region of interest" description="Disordered" evidence="1">
    <location>
        <begin position="243"/>
        <end position="266"/>
    </location>
</feature>
<evidence type="ECO:0000313" key="4">
    <source>
        <dbReference type="Proteomes" id="UP000307169"/>
    </source>
</evidence>